<gene>
    <name evidence="1" type="ORF">D0Z07_6503</name>
</gene>
<dbReference type="SUPFAM" id="SSF51197">
    <property type="entry name" value="Clavaminate synthase-like"/>
    <property type="match status" value="1"/>
</dbReference>
<organism evidence="1 2">
    <name type="scientific">Hyphodiscus hymeniophilus</name>
    <dbReference type="NCBI Taxonomy" id="353542"/>
    <lineage>
        <taxon>Eukaryota</taxon>
        <taxon>Fungi</taxon>
        <taxon>Dikarya</taxon>
        <taxon>Ascomycota</taxon>
        <taxon>Pezizomycotina</taxon>
        <taxon>Leotiomycetes</taxon>
        <taxon>Helotiales</taxon>
        <taxon>Hyphodiscaceae</taxon>
        <taxon>Hyphodiscus</taxon>
    </lineage>
</organism>
<sequence>MPSTTGDEYALNEEQKEHWMKYGFIKLTNCFTREQANKFTSSIWTRLGASPDDKSTWPTEKLNMPGHTVVSAAEFAPKAWAAMCELVGGEDHIADFAKDWKDGFIVNMGKPEYKQDDPLDYRTLDNWHNDGDWFTHFLDSPEQALLVIPLFTDIKPRGGGTVICTDGIKPIAQRLYDHPDGMTPFMAKRGTPDLPKGPERRTYWNSLVTNPEITRDESFHEAYGSVGDVYLLHPFMLHSASRNLLRTVRIITNPPVALKEPFNYNRADPKDYSLVEKKTLLDLGRPEGLPEWKITMPRERLTPARMQEALKREELERLRKEGVPVTKIEGARDLQSLVYPS</sequence>
<dbReference type="AlphaFoldDB" id="A0A9P6VGT1"/>
<evidence type="ECO:0000313" key="1">
    <source>
        <dbReference type="EMBL" id="KAG0647512.1"/>
    </source>
</evidence>
<evidence type="ECO:0008006" key="3">
    <source>
        <dbReference type="Google" id="ProtNLM"/>
    </source>
</evidence>
<dbReference type="EMBL" id="VNKQ01000012">
    <property type="protein sequence ID" value="KAG0647512.1"/>
    <property type="molecule type" value="Genomic_DNA"/>
</dbReference>
<accession>A0A9P6VGT1</accession>
<dbReference type="Proteomes" id="UP000785200">
    <property type="component" value="Unassembled WGS sequence"/>
</dbReference>
<protein>
    <recommendedName>
        <fullName evidence="3">Phytanoyl-CoA dioxygenase</fullName>
    </recommendedName>
</protein>
<name>A0A9P6VGT1_9HELO</name>
<dbReference type="OrthoDB" id="4664297at2759"/>
<dbReference type="Gene3D" id="2.60.120.620">
    <property type="entry name" value="q2cbj1_9rhob like domain"/>
    <property type="match status" value="1"/>
</dbReference>
<evidence type="ECO:0000313" key="2">
    <source>
        <dbReference type="Proteomes" id="UP000785200"/>
    </source>
</evidence>
<reference evidence="1" key="1">
    <citation type="submission" date="2019-07" db="EMBL/GenBank/DDBJ databases">
        <title>Hyphodiscus hymeniophilus genome sequencing and assembly.</title>
        <authorList>
            <person name="Kramer G."/>
            <person name="Nodwell J."/>
        </authorList>
    </citation>
    <scope>NUCLEOTIDE SEQUENCE</scope>
    <source>
        <strain evidence="1">ATCC 34498</strain>
    </source>
</reference>
<keyword evidence="2" id="KW-1185">Reference proteome</keyword>
<comment type="caution">
    <text evidence="1">The sequence shown here is derived from an EMBL/GenBank/DDBJ whole genome shotgun (WGS) entry which is preliminary data.</text>
</comment>
<proteinExistence type="predicted"/>